<organism evidence="2 3">
    <name type="scientific">Babesia caballi</name>
    <dbReference type="NCBI Taxonomy" id="5871"/>
    <lineage>
        <taxon>Eukaryota</taxon>
        <taxon>Sar</taxon>
        <taxon>Alveolata</taxon>
        <taxon>Apicomplexa</taxon>
        <taxon>Aconoidasida</taxon>
        <taxon>Piroplasmida</taxon>
        <taxon>Babesiidae</taxon>
        <taxon>Babesia</taxon>
    </lineage>
</organism>
<dbReference type="RefSeq" id="XP_067717098.1">
    <property type="nucleotide sequence ID" value="XM_067860997.1"/>
</dbReference>
<comment type="caution">
    <text evidence="2">The sequence shown here is derived from an EMBL/GenBank/DDBJ whole genome shotgun (WGS) entry which is preliminary data.</text>
</comment>
<evidence type="ECO:0000313" key="2">
    <source>
        <dbReference type="EMBL" id="GIX65029.1"/>
    </source>
</evidence>
<proteinExistence type="predicted"/>
<dbReference type="EMBL" id="BPLF01000004">
    <property type="protein sequence ID" value="GIX65029.1"/>
    <property type="molecule type" value="Genomic_DNA"/>
</dbReference>
<reference evidence="2 3" key="1">
    <citation type="submission" date="2021-06" db="EMBL/GenBank/DDBJ databases">
        <title>Genome sequence of Babesia caballi.</title>
        <authorList>
            <person name="Yamagishi J."/>
            <person name="Kidaka T."/>
            <person name="Ochi A."/>
        </authorList>
    </citation>
    <scope>NUCLEOTIDE SEQUENCE [LARGE SCALE GENOMIC DNA]</scope>
    <source>
        <strain evidence="2">USDA-D6B2</strain>
    </source>
</reference>
<protein>
    <submittedName>
        <fullName evidence="2">Twin-arginine translocase subunit TatC</fullName>
    </submittedName>
</protein>
<dbReference type="GeneID" id="94196510"/>
<feature type="region of interest" description="Disordered" evidence="1">
    <location>
        <begin position="1"/>
        <end position="30"/>
    </location>
</feature>
<dbReference type="AlphaFoldDB" id="A0AAV4LZ37"/>
<dbReference type="Proteomes" id="UP001497744">
    <property type="component" value="Unassembled WGS sequence"/>
</dbReference>
<accession>A0AAV4LZ37</accession>
<keyword evidence="3" id="KW-1185">Reference proteome</keyword>
<sequence length="92" mass="9979">MQNVNIPSNAEKDDKKAETDGHDDTADDGGVRALTAASEIALATTTFFATRAAFGAPRTTLFAFTKGTPHPEQHRHEHNFVHLGTQNVIFTT</sequence>
<feature type="compositionally biased region" description="Basic and acidic residues" evidence="1">
    <location>
        <begin position="10"/>
        <end position="24"/>
    </location>
</feature>
<gene>
    <name evidence="2" type="ORF">BcabD6B2_44640</name>
</gene>
<evidence type="ECO:0000256" key="1">
    <source>
        <dbReference type="SAM" id="MobiDB-lite"/>
    </source>
</evidence>
<evidence type="ECO:0000313" key="3">
    <source>
        <dbReference type="Proteomes" id="UP001497744"/>
    </source>
</evidence>
<name>A0AAV4LZ37_BABCB</name>